<dbReference type="SUPFAM" id="SSF109604">
    <property type="entry name" value="HD-domain/PDEase-like"/>
    <property type="match status" value="1"/>
</dbReference>
<dbReference type="Pfam" id="PF13487">
    <property type="entry name" value="HD_5"/>
    <property type="match status" value="1"/>
</dbReference>
<evidence type="ECO:0000313" key="2">
    <source>
        <dbReference type="EMBL" id="ETI68769.1"/>
    </source>
</evidence>
<dbReference type="Proteomes" id="UP000018877">
    <property type="component" value="Unassembled WGS sequence"/>
</dbReference>
<protein>
    <recommendedName>
        <fullName evidence="1">HD-GYP domain-containing protein</fullName>
    </recommendedName>
</protein>
<dbReference type="PANTHER" id="PTHR43155:SF2">
    <property type="entry name" value="CYCLIC DI-GMP PHOSPHODIESTERASE PA4108"/>
    <property type="match status" value="1"/>
</dbReference>
<keyword evidence="3" id="KW-1185">Reference proteome</keyword>
<comment type="caution">
    <text evidence="2">The sequence shown here is derived from an EMBL/GenBank/DDBJ whole genome shotgun (WGS) entry which is preliminary data.</text>
</comment>
<dbReference type="CDD" id="cd00077">
    <property type="entry name" value="HDc"/>
    <property type="match status" value="1"/>
</dbReference>
<sequence>MRLLALERCKAGLELAKTIYDSKGHVLLAKGYKLTDTVIERLKQYGVYTVFVKDQYTEGLIDDNDIPFQLKQKALNEIKTSMDSFTDKGILSGRLNPDTIKSFQSICNNILDELQSNKKALNLLTSVQIFDNHLYSHSFNVMVYSLQLGLYMGLDRKTLEVLGLGALLHDIGKLALPVEVLNKPGKLTLEEFELIKTHTTEGYEFLRKQFGIPLVVAHCAFQHHEKIDGSGYPRGITGKDIHPLAKIMAVADVFDAVTSNRSYRKAMLPHKGLEILYVGAGNHFEFKLVENFRRAVIMYPIGVTVKLNNGYVGIVVKNNAGLPERPIIRVVEIEGQRLEDEKVYDVDLKTALAVEIIDCDAIM</sequence>
<organism evidence="2 3">
    <name type="scientific">Neobacillus vireti LMG 21834</name>
    <dbReference type="NCBI Taxonomy" id="1131730"/>
    <lineage>
        <taxon>Bacteria</taxon>
        <taxon>Bacillati</taxon>
        <taxon>Bacillota</taxon>
        <taxon>Bacilli</taxon>
        <taxon>Bacillales</taxon>
        <taxon>Bacillaceae</taxon>
        <taxon>Neobacillus</taxon>
    </lineage>
</organism>
<accession>A0AB94IP08</accession>
<evidence type="ECO:0000259" key="1">
    <source>
        <dbReference type="PROSITE" id="PS51832"/>
    </source>
</evidence>
<dbReference type="AlphaFoldDB" id="A0AB94IP08"/>
<dbReference type="InterPro" id="IPR006675">
    <property type="entry name" value="HDIG_dom"/>
</dbReference>
<feature type="domain" description="HD-GYP" evidence="1">
    <location>
        <begin position="112"/>
        <end position="308"/>
    </location>
</feature>
<dbReference type="PANTHER" id="PTHR43155">
    <property type="entry name" value="CYCLIC DI-GMP PHOSPHODIESTERASE PA4108-RELATED"/>
    <property type="match status" value="1"/>
</dbReference>
<dbReference type="InterPro" id="IPR003607">
    <property type="entry name" value="HD/PDEase_dom"/>
</dbReference>
<proteinExistence type="predicted"/>
<evidence type="ECO:0000313" key="3">
    <source>
        <dbReference type="Proteomes" id="UP000018877"/>
    </source>
</evidence>
<gene>
    <name evidence="2" type="ORF">BAVI_11054</name>
</gene>
<dbReference type="RefSeq" id="WP_024028398.1">
    <property type="nucleotide sequence ID" value="NZ_ALAN01000061.1"/>
</dbReference>
<dbReference type="EMBL" id="ALAN01000061">
    <property type="protein sequence ID" value="ETI68769.1"/>
    <property type="molecule type" value="Genomic_DNA"/>
</dbReference>
<reference evidence="2 3" key="1">
    <citation type="journal article" date="2014" name="Environ. Microbiol.">
        <title>The nitrate-ammonifying and nosZ-carrying bacterium Bacillus vireti is a potent source and sink for nitric and nitrous oxide under high nitrate conditions.</title>
        <authorList>
            <person name="Mania D."/>
            <person name="Heylen K."/>
            <person name="van Spanning R.J."/>
            <person name="Frostegard A."/>
        </authorList>
    </citation>
    <scope>NUCLEOTIDE SEQUENCE [LARGE SCALE GENOMIC DNA]</scope>
    <source>
        <strain evidence="2 3">LMG 21834</strain>
    </source>
</reference>
<dbReference type="NCBIfam" id="TIGR00277">
    <property type="entry name" value="HDIG"/>
    <property type="match status" value="1"/>
</dbReference>
<name>A0AB94IP08_9BACI</name>
<dbReference type="Gene3D" id="1.10.3210.10">
    <property type="entry name" value="Hypothetical protein af1432"/>
    <property type="match status" value="1"/>
</dbReference>
<dbReference type="PROSITE" id="PS51832">
    <property type="entry name" value="HD_GYP"/>
    <property type="match status" value="1"/>
</dbReference>
<dbReference type="SMART" id="SM00471">
    <property type="entry name" value="HDc"/>
    <property type="match status" value="1"/>
</dbReference>
<dbReference type="InterPro" id="IPR037522">
    <property type="entry name" value="HD_GYP_dom"/>
</dbReference>